<dbReference type="Pfam" id="PF00593">
    <property type="entry name" value="TonB_dep_Rec_b-barrel"/>
    <property type="match status" value="1"/>
</dbReference>
<protein>
    <submittedName>
        <fullName evidence="16">TonB-dependent receptor</fullName>
    </submittedName>
</protein>
<dbReference type="InterPro" id="IPR037066">
    <property type="entry name" value="Plug_dom_sf"/>
</dbReference>
<accession>A0A4Q1VS90</accession>
<evidence type="ECO:0000256" key="3">
    <source>
        <dbReference type="ARBA" id="ARBA00022452"/>
    </source>
</evidence>
<evidence type="ECO:0000256" key="11">
    <source>
        <dbReference type="PROSITE-ProRule" id="PRU01360"/>
    </source>
</evidence>
<evidence type="ECO:0000256" key="8">
    <source>
        <dbReference type="ARBA" id="ARBA00023077"/>
    </source>
</evidence>
<evidence type="ECO:0000259" key="15">
    <source>
        <dbReference type="Pfam" id="PF07715"/>
    </source>
</evidence>
<gene>
    <name evidence="16" type="ORF">B5V03_00475</name>
</gene>
<dbReference type="AlphaFoldDB" id="A0A4Q1VS90"/>
<feature type="compositionally biased region" description="Basic residues" evidence="13">
    <location>
        <begin position="30"/>
        <end position="41"/>
    </location>
</feature>
<comment type="caution">
    <text evidence="16">The sequence shown here is derived from an EMBL/GenBank/DDBJ whole genome shotgun (WGS) entry which is preliminary data.</text>
</comment>
<evidence type="ECO:0000256" key="12">
    <source>
        <dbReference type="RuleBase" id="RU003357"/>
    </source>
</evidence>
<evidence type="ECO:0000256" key="6">
    <source>
        <dbReference type="ARBA" id="ARBA00023004"/>
    </source>
</evidence>
<dbReference type="Gene3D" id="2.40.170.20">
    <property type="entry name" value="TonB-dependent receptor, beta-barrel domain"/>
    <property type="match status" value="1"/>
</dbReference>
<keyword evidence="8 12" id="KW-0798">TonB box</keyword>
<dbReference type="Proteomes" id="UP000290819">
    <property type="component" value="Unassembled WGS sequence"/>
</dbReference>
<dbReference type="InterPro" id="IPR000531">
    <property type="entry name" value="Beta-barrel_TonB"/>
</dbReference>
<keyword evidence="3 11" id="KW-1134">Transmembrane beta strand</keyword>
<feature type="compositionally biased region" description="Polar residues" evidence="13">
    <location>
        <begin position="43"/>
        <end position="57"/>
    </location>
</feature>
<evidence type="ECO:0000256" key="2">
    <source>
        <dbReference type="ARBA" id="ARBA00022448"/>
    </source>
</evidence>
<feature type="domain" description="TonB-dependent receptor plug" evidence="15">
    <location>
        <begin position="77"/>
        <end position="187"/>
    </location>
</feature>
<dbReference type="OrthoDB" id="99480at2"/>
<dbReference type="PANTHER" id="PTHR32552:SF81">
    <property type="entry name" value="TONB-DEPENDENT OUTER MEMBRANE RECEPTOR"/>
    <property type="match status" value="1"/>
</dbReference>
<name>A0A4Q1VS90_9BRAD</name>
<dbReference type="Pfam" id="PF07715">
    <property type="entry name" value="Plug"/>
    <property type="match status" value="1"/>
</dbReference>
<evidence type="ECO:0000256" key="7">
    <source>
        <dbReference type="ARBA" id="ARBA00023065"/>
    </source>
</evidence>
<keyword evidence="5 11" id="KW-0812">Transmembrane</keyword>
<dbReference type="Gene3D" id="2.170.130.10">
    <property type="entry name" value="TonB-dependent receptor, plug domain"/>
    <property type="match status" value="1"/>
</dbReference>
<dbReference type="EMBL" id="MZXW01000004">
    <property type="protein sequence ID" value="RXT54310.1"/>
    <property type="molecule type" value="Genomic_DNA"/>
</dbReference>
<keyword evidence="4" id="KW-0410">Iron transport</keyword>
<organism evidence="16 17">
    <name type="scientific">Bradyrhizobium betae</name>
    <dbReference type="NCBI Taxonomy" id="244734"/>
    <lineage>
        <taxon>Bacteria</taxon>
        <taxon>Pseudomonadati</taxon>
        <taxon>Pseudomonadota</taxon>
        <taxon>Alphaproteobacteria</taxon>
        <taxon>Hyphomicrobiales</taxon>
        <taxon>Nitrobacteraceae</taxon>
        <taxon>Bradyrhizobium</taxon>
    </lineage>
</organism>
<keyword evidence="10 11" id="KW-0998">Cell outer membrane</keyword>
<dbReference type="SUPFAM" id="SSF56935">
    <property type="entry name" value="Porins"/>
    <property type="match status" value="1"/>
</dbReference>
<comment type="similarity">
    <text evidence="11 12">Belongs to the TonB-dependent receptor family.</text>
</comment>
<dbReference type="GO" id="GO:0006826">
    <property type="term" value="P:iron ion transport"/>
    <property type="evidence" value="ECO:0007669"/>
    <property type="project" value="UniProtKB-KW"/>
</dbReference>
<dbReference type="PANTHER" id="PTHR32552">
    <property type="entry name" value="FERRICHROME IRON RECEPTOR-RELATED"/>
    <property type="match status" value="1"/>
</dbReference>
<evidence type="ECO:0000256" key="9">
    <source>
        <dbReference type="ARBA" id="ARBA00023136"/>
    </source>
</evidence>
<keyword evidence="16" id="KW-0675">Receptor</keyword>
<evidence type="ECO:0000256" key="10">
    <source>
        <dbReference type="ARBA" id="ARBA00023237"/>
    </source>
</evidence>
<feature type="domain" description="TonB-dependent receptor-like beta-barrel" evidence="14">
    <location>
        <begin position="248"/>
        <end position="670"/>
    </location>
</feature>
<reference evidence="16 17" key="1">
    <citation type="submission" date="2017-03" db="EMBL/GenBank/DDBJ databases">
        <authorList>
            <person name="Safronova V.I."/>
            <person name="Sazanova A.L."/>
            <person name="Chirak E.R."/>
        </authorList>
    </citation>
    <scope>NUCLEOTIDE SEQUENCE [LARGE SCALE GENOMIC DNA]</scope>
    <source>
        <strain evidence="16 17">Opo-243</strain>
    </source>
</reference>
<dbReference type="PROSITE" id="PS52016">
    <property type="entry name" value="TONB_DEPENDENT_REC_3"/>
    <property type="match status" value="1"/>
</dbReference>
<comment type="subcellular location">
    <subcellularLocation>
        <location evidence="1 11">Cell outer membrane</location>
        <topology evidence="1 11">Multi-pass membrane protein</topology>
    </subcellularLocation>
</comment>
<evidence type="ECO:0000256" key="4">
    <source>
        <dbReference type="ARBA" id="ARBA00022496"/>
    </source>
</evidence>
<keyword evidence="7" id="KW-0406">Ion transport</keyword>
<feature type="compositionally biased region" description="Low complexity" evidence="13">
    <location>
        <begin position="58"/>
        <end position="74"/>
    </location>
</feature>
<evidence type="ECO:0000256" key="5">
    <source>
        <dbReference type="ARBA" id="ARBA00022692"/>
    </source>
</evidence>
<keyword evidence="6" id="KW-0408">Iron</keyword>
<evidence type="ECO:0000259" key="14">
    <source>
        <dbReference type="Pfam" id="PF00593"/>
    </source>
</evidence>
<dbReference type="InterPro" id="IPR039426">
    <property type="entry name" value="TonB-dep_rcpt-like"/>
</dbReference>
<keyword evidence="9 11" id="KW-0472">Membrane</keyword>
<evidence type="ECO:0000313" key="16">
    <source>
        <dbReference type="EMBL" id="RXT54310.1"/>
    </source>
</evidence>
<dbReference type="GO" id="GO:0009279">
    <property type="term" value="C:cell outer membrane"/>
    <property type="evidence" value="ECO:0007669"/>
    <property type="project" value="UniProtKB-SubCell"/>
</dbReference>
<feature type="region of interest" description="Disordered" evidence="13">
    <location>
        <begin position="29"/>
        <end position="74"/>
    </location>
</feature>
<evidence type="ECO:0000313" key="17">
    <source>
        <dbReference type="Proteomes" id="UP000290819"/>
    </source>
</evidence>
<keyword evidence="2 11" id="KW-0813">Transport</keyword>
<dbReference type="InterPro" id="IPR012910">
    <property type="entry name" value="Plug_dom"/>
</dbReference>
<evidence type="ECO:0000256" key="13">
    <source>
        <dbReference type="SAM" id="MobiDB-lite"/>
    </source>
</evidence>
<sequence>MCALPAAAHELSTVASGELPPVAVTALEHHHPKQHTHKRPPKSGNSRNRTAARTDTPTESGSATGAAPGGTAALQPTAASAVRISGTEVNAVPFSRPGEALEVVPGLIVTQHSGEGKANQYFLRGFNLDHGTDLAISVDGMPVNMPTHGHGQGYADINFLIPELIRSVDVRKGPYFADQGDFASAGAVAIDYVNKLPHNIAEMSFGSFGYRRALAAGSTRIGDGTLLAAVEAAKYDGPWDVPDDVRKLNGVMRYSQGTATDGLTLTAMAYSNGWNSTDQVAQRAIDQGLINRLGTLDPTDGGTSSRFSLSGNWAQSSDYGQTNVSAYVVRSDLRLFNDFTYFLDNPVNGDQFSQLDARTLGGVDARHAFDWRFAALEMQTRVGLQSRYDDIHVGLIKTEQRSWLSTVRDDRVQEGNVGLWTDTTTRWTDWLRTTVGIREDFFAGHVFSDTPENSGNAQASMASPKAGLVLGPWYKTEFYGNAGYGLHSNDIRGATITVDPNDKVTPLDRVPLLVRSRGAELGVRTKVIEGLTSSLAVFVLDFDSELLFVGDAGTTEPSRPSRRVGVEWTNQYKPLPWMTIDLDVAQTHARFTDFDPVGAHIPGAPAWVASSAITLGGDTGWFGSLKARYFGPRPLIEDDSVRSRSSLIFNARAGYKFDNGLRVQLDVLNLFNAQTNQIEYYYLSRLPGEPIDGVADRHVHPAEPLAVRLTVAARF</sequence>
<keyword evidence="17" id="KW-1185">Reference proteome</keyword>
<dbReference type="InterPro" id="IPR036942">
    <property type="entry name" value="Beta-barrel_TonB_sf"/>
</dbReference>
<evidence type="ECO:0000256" key="1">
    <source>
        <dbReference type="ARBA" id="ARBA00004571"/>
    </source>
</evidence>
<proteinExistence type="inferred from homology"/>